<dbReference type="PANTHER" id="PTHR45632">
    <property type="entry name" value="LD33804P"/>
    <property type="match status" value="1"/>
</dbReference>
<dbReference type="InterPro" id="IPR011333">
    <property type="entry name" value="SKP1/BTB/POZ_sf"/>
</dbReference>
<dbReference type="SMART" id="SM00875">
    <property type="entry name" value="BACK"/>
    <property type="match status" value="1"/>
</dbReference>
<dbReference type="SUPFAM" id="SSF54695">
    <property type="entry name" value="POZ domain"/>
    <property type="match status" value="1"/>
</dbReference>
<gene>
    <name evidence="4" type="primary">Klhl12-017</name>
</gene>
<feature type="domain" description="BTB" evidence="3">
    <location>
        <begin position="1"/>
        <end position="35"/>
    </location>
</feature>
<dbReference type="InterPro" id="IPR006652">
    <property type="entry name" value="Kelch_1"/>
</dbReference>
<dbReference type="SUPFAM" id="SSF117281">
    <property type="entry name" value="Kelch motif"/>
    <property type="match status" value="1"/>
</dbReference>
<dbReference type="InterPro" id="IPR011705">
    <property type="entry name" value="BACK"/>
</dbReference>
<evidence type="ECO:0000313" key="4">
    <source>
        <dbReference type="EMBL" id="CAB3259452.1"/>
    </source>
</evidence>
<name>A0A6F9DGN9_9ASCI</name>
<keyword evidence="2" id="KW-0677">Repeat</keyword>
<dbReference type="Pfam" id="PF07707">
    <property type="entry name" value="BACK"/>
    <property type="match status" value="1"/>
</dbReference>
<dbReference type="Gene3D" id="3.30.710.10">
    <property type="entry name" value="Potassium Channel Kv1.1, Chain A"/>
    <property type="match status" value="1"/>
</dbReference>
<keyword evidence="1" id="KW-0880">Kelch repeat</keyword>
<dbReference type="Gene3D" id="2.120.10.80">
    <property type="entry name" value="Kelch-type beta propeller"/>
    <property type="match status" value="1"/>
</dbReference>
<dbReference type="InterPro" id="IPR000210">
    <property type="entry name" value="BTB/POZ_dom"/>
</dbReference>
<sequence>MKEKYSQTVRLNEVSADVFEQVLDFIYTGKIMLTDNNVNDIMKTASLLLVENLLNIIGEYLAETLDSINALQLRETSRLFSLHKLEEKVKQCIAENFGVVSTQKKFTETSEEDLNQYLLMDEINASEDELVSCLLNWTKADLSSRQEKFLSLFKLIRLQRVSVEYLVNTLRNDPLVKRNHECRDLIEEAMHFHLKPEGIEKQVKRQGKGKQATFLLTSGNSIEKISMDETTEMEEITQPPMHVSHNSAVVLHGDKLFFFGGFNPNENVASNSIVSFDGSNWKKEGKMKYSRSNASAVSIQGDIYIFCGDGNGNGGYVLQTEKFSGGRCVVDPQKQSNYQRIHATSVAMGDFVFTIGGRNYSVNETTTRINIKDGEKFDGHKLNYRRYSFGVCVAGSKIFVCGGLDERIGYIPKPVNTFEFLDTTNINNNTPWTIVQQHPPYQLGQTSALLFGDDQMLVLGESNDNLYCFDCTTSQWKLEIDTGEEMTNQQIICKLGTATRGSKLFKF</sequence>
<organism evidence="4">
    <name type="scientific">Phallusia mammillata</name>
    <dbReference type="NCBI Taxonomy" id="59560"/>
    <lineage>
        <taxon>Eukaryota</taxon>
        <taxon>Metazoa</taxon>
        <taxon>Chordata</taxon>
        <taxon>Tunicata</taxon>
        <taxon>Ascidiacea</taxon>
        <taxon>Phlebobranchia</taxon>
        <taxon>Ascidiidae</taxon>
        <taxon>Phallusia</taxon>
    </lineage>
</organism>
<reference evidence="4" key="1">
    <citation type="submission" date="2020-04" db="EMBL/GenBank/DDBJ databases">
        <authorList>
            <person name="Neveu A P."/>
        </authorList>
    </citation>
    <scope>NUCLEOTIDE SEQUENCE</scope>
    <source>
        <tissue evidence="4">Whole embryo</tissue>
    </source>
</reference>
<dbReference type="Pfam" id="PF00651">
    <property type="entry name" value="BTB"/>
    <property type="match status" value="1"/>
</dbReference>
<dbReference type="Gene3D" id="1.25.40.420">
    <property type="match status" value="1"/>
</dbReference>
<evidence type="ECO:0000256" key="1">
    <source>
        <dbReference type="ARBA" id="ARBA00022441"/>
    </source>
</evidence>
<dbReference type="Pfam" id="PF01344">
    <property type="entry name" value="Kelch_1"/>
    <property type="match status" value="1"/>
</dbReference>
<dbReference type="SMART" id="SM00612">
    <property type="entry name" value="Kelch"/>
    <property type="match status" value="2"/>
</dbReference>
<evidence type="ECO:0000256" key="2">
    <source>
        <dbReference type="ARBA" id="ARBA00022737"/>
    </source>
</evidence>
<accession>A0A6F9DGN9</accession>
<dbReference type="InterPro" id="IPR015915">
    <property type="entry name" value="Kelch-typ_b-propeller"/>
</dbReference>
<evidence type="ECO:0000259" key="3">
    <source>
        <dbReference type="PROSITE" id="PS50097"/>
    </source>
</evidence>
<dbReference type="EMBL" id="LR786261">
    <property type="protein sequence ID" value="CAB3259452.1"/>
    <property type="molecule type" value="mRNA"/>
</dbReference>
<dbReference type="CDD" id="cd18186">
    <property type="entry name" value="BTB_POZ_ZBTB_KLHL-like"/>
    <property type="match status" value="1"/>
</dbReference>
<dbReference type="AlphaFoldDB" id="A0A6F9DGN9"/>
<proteinExistence type="evidence at transcript level"/>
<dbReference type="PROSITE" id="PS50097">
    <property type="entry name" value="BTB"/>
    <property type="match status" value="1"/>
</dbReference>
<protein>
    <submittedName>
        <fullName evidence="4">Kelch-like protein 12</fullName>
    </submittedName>
</protein>
<dbReference type="PANTHER" id="PTHR45632:SF3">
    <property type="entry name" value="KELCH-LIKE PROTEIN 32"/>
    <property type="match status" value="1"/>
</dbReference>